<dbReference type="KEGG" id="sfu:Sfum_0503"/>
<proteinExistence type="predicted"/>
<dbReference type="InParanoid" id="A0LFK1"/>
<name>A0LFK1_SYNFM</name>
<dbReference type="EMBL" id="CP000478">
    <property type="protein sequence ID" value="ABK16203.1"/>
    <property type="molecule type" value="Genomic_DNA"/>
</dbReference>
<feature type="signal peptide" evidence="1">
    <location>
        <begin position="1"/>
        <end position="24"/>
    </location>
</feature>
<evidence type="ECO:0000256" key="1">
    <source>
        <dbReference type="SAM" id="SignalP"/>
    </source>
</evidence>
<dbReference type="AlphaFoldDB" id="A0LFK1"/>
<reference evidence="2 3" key="1">
    <citation type="submission" date="2006-10" db="EMBL/GenBank/DDBJ databases">
        <title>Complete sequence of Syntrophobacter fumaroxidans MPOB.</title>
        <authorList>
            <consortium name="US DOE Joint Genome Institute"/>
            <person name="Copeland A."/>
            <person name="Lucas S."/>
            <person name="Lapidus A."/>
            <person name="Barry K."/>
            <person name="Detter J.C."/>
            <person name="Glavina del Rio T."/>
            <person name="Hammon N."/>
            <person name="Israni S."/>
            <person name="Pitluck S."/>
            <person name="Goltsman E.G."/>
            <person name="Martinez M."/>
            <person name="Schmutz J."/>
            <person name="Larimer F."/>
            <person name="Land M."/>
            <person name="Hauser L."/>
            <person name="Kyrpides N."/>
            <person name="Kim E."/>
            <person name="Boone D.R."/>
            <person name="Brockman F."/>
            <person name="Culley D."/>
            <person name="Ferry J."/>
            <person name="Gunsalus R."/>
            <person name="McInerney M.J."/>
            <person name="Morrison M."/>
            <person name="Plugge C."/>
            <person name="Rohlin L."/>
            <person name="Scholten J."/>
            <person name="Sieber J."/>
            <person name="Stams A.J.M."/>
            <person name="Worm P."/>
            <person name="Henstra A.M."/>
            <person name="Richardson P."/>
        </authorList>
    </citation>
    <scope>NUCLEOTIDE SEQUENCE [LARGE SCALE GENOMIC DNA]</scope>
    <source>
        <strain evidence="3">DSM 10017 / MPOB</strain>
    </source>
</reference>
<sequence length="341" mass="33388" precursor="true">MKKTLFALVALAVIVVGCGEPALAKGGGKGGGKGAGGAAAPRAAKYRPPQPAVSLGSAGFASQYGPVTSYYGSLASQYGSLLSQYGPSIGQTGSSPLQGTSTTGTGQGTPIFGQSDVFASTTPGAIPGAPDILSGLSMGLDSGLADLILSGLQGTATAGRPSSSRFQLPTAVQILPPTTPGSAAVGQYTYDLSLALAAPQLTSISAFPGQYGTLPLQTGMAALSYGPQAGAYGFVPVTGALGGTAGQYGYFAGQYDMTSSLQDQSTQVALSSAAVTAILDALSSRLRTSSGLPGSTLTGTGIGRFSGSIPGMAAPVGGMPSTLSQFQAAPGMGSPLRMGPP</sequence>
<keyword evidence="1" id="KW-0732">Signal</keyword>
<organism evidence="2 3">
    <name type="scientific">Syntrophobacter fumaroxidans (strain DSM 10017 / MPOB)</name>
    <dbReference type="NCBI Taxonomy" id="335543"/>
    <lineage>
        <taxon>Bacteria</taxon>
        <taxon>Pseudomonadati</taxon>
        <taxon>Thermodesulfobacteriota</taxon>
        <taxon>Syntrophobacteria</taxon>
        <taxon>Syntrophobacterales</taxon>
        <taxon>Syntrophobacteraceae</taxon>
        <taxon>Syntrophobacter</taxon>
    </lineage>
</organism>
<evidence type="ECO:0000313" key="2">
    <source>
        <dbReference type="EMBL" id="ABK16203.1"/>
    </source>
</evidence>
<dbReference type="Proteomes" id="UP000001784">
    <property type="component" value="Chromosome"/>
</dbReference>
<evidence type="ECO:0008006" key="4">
    <source>
        <dbReference type="Google" id="ProtNLM"/>
    </source>
</evidence>
<evidence type="ECO:0000313" key="3">
    <source>
        <dbReference type="Proteomes" id="UP000001784"/>
    </source>
</evidence>
<protein>
    <recommendedName>
        <fullName evidence="4">PE-PGRS family protein</fullName>
    </recommendedName>
</protein>
<dbReference type="PROSITE" id="PS51257">
    <property type="entry name" value="PROKAR_LIPOPROTEIN"/>
    <property type="match status" value="1"/>
</dbReference>
<accession>A0LFK1</accession>
<gene>
    <name evidence="2" type="ordered locus">Sfum_0503</name>
</gene>
<feature type="chain" id="PRO_5002626106" description="PE-PGRS family protein" evidence="1">
    <location>
        <begin position="25"/>
        <end position="341"/>
    </location>
</feature>
<dbReference type="HOGENOM" id="CLU_813609_0_0_7"/>
<dbReference type="RefSeq" id="WP_011697376.1">
    <property type="nucleotide sequence ID" value="NC_008554.1"/>
</dbReference>
<keyword evidence="3" id="KW-1185">Reference proteome</keyword>